<dbReference type="EMBL" id="WNCN01000008">
    <property type="protein sequence ID" value="MTU39400.1"/>
    <property type="molecule type" value="Genomic_DNA"/>
</dbReference>
<accession>A0ABW9S9C9</accession>
<proteinExistence type="predicted"/>
<name>A0ABW9S9C9_9BACT</name>
<keyword evidence="2" id="KW-1185">Reference proteome</keyword>
<protein>
    <recommendedName>
        <fullName evidence="3">Glycosyltransferase family 1 protein</fullName>
    </recommendedName>
</protein>
<evidence type="ECO:0000313" key="2">
    <source>
        <dbReference type="Proteomes" id="UP000434916"/>
    </source>
</evidence>
<comment type="caution">
    <text evidence="1">The sequence shown here is derived from an EMBL/GenBank/DDBJ whole genome shotgun (WGS) entry which is preliminary data.</text>
</comment>
<organism evidence="1 2">
    <name type="scientific">Parabacteroides merdae</name>
    <dbReference type="NCBI Taxonomy" id="46503"/>
    <lineage>
        <taxon>Bacteria</taxon>
        <taxon>Pseudomonadati</taxon>
        <taxon>Bacteroidota</taxon>
        <taxon>Bacteroidia</taxon>
        <taxon>Bacteroidales</taxon>
        <taxon>Tannerellaceae</taxon>
        <taxon>Parabacteroides</taxon>
    </lineage>
</organism>
<dbReference type="Proteomes" id="UP000434916">
    <property type="component" value="Unassembled WGS sequence"/>
</dbReference>
<evidence type="ECO:0008006" key="3">
    <source>
        <dbReference type="Google" id="ProtNLM"/>
    </source>
</evidence>
<reference evidence="1 2" key="1">
    <citation type="journal article" date="2019" name="Nat. Med.">
        <title>A library of human gut bacterial isolates paired with longitudinal multiomics data enables mechanistic microbiome research.</title>
        <authorList>
            <person name="Poyet M."/>
            <person name="Groussin M."/>
            <person name="Gibbons S.M."/>
            <person name="Avila-Pacheco J."/>
            <person name="Jiang X."/>
            <person name="Kearney S.M."/>
            <person name="Perrotta A.R."/>
            <person name="Berdy B."/>
            <person name="Zhao S."/>
            <person name="Lieberman T.D."/>
            <person name="Swanson P.K."/>
            <person name="Smith M."/>
            <person name="Roesemann S."/>
            <person name="Alexander J.E."/>
            <person name="Rich S.A."/>
            <person name="Livny J."/>
            <person name="Vlamakis H."/>
            <person name="Clish C."/>
            <person name="Bullock K."/>
            <person name="Deik A."/>
            <person name="Scott J."/>
            <person name="Pierce K.A."/>
            <person name="Xavier R.J."/>
            <person name="Alm E.J."/>
        </authorList>
    </citation>
    <scope>NUCLEOTIDE SEQUENCE [LARGE SCALE GENOMIC DNA]</scope>
    <source>
        <strain evidence="1 2">BIOML-A29</strain>
    </source>
</reference>
<evidence type="ECO:0000313" key="1">
    <source>
        <dbReference type="EMBL" id="MTU39400.1"/>
    </source>
</evidence>
<gene>
    <name evidence="1" type="ORF">GMD82_07850</name>
</gene>
<sequence>MRTITLIYERHHYLYRWLKPMLAARKEFKKLGYKVEYQSIVDYFPIFRGSLQKKLEHASIKSACQGKFDIVMMAFHHSTSDFCMKLTAEKRAEVLKKIKAHCNTLVWLDTADSTGTCMFDVMPYVDLYFKKQVLKNTEDYCRDVYGTRTFCEYYHDMLKIEDDVITQRYYPHTEKQYLSKLRVAWNVGIGDLYAVKPIQLIMHPFSVTKPKFLSPDSERPLDVQYRGSGYSPIAGYPRSRSRELMMEMMGESIIKISDITKRIPKEEFIKEGQSSKCILSPFGWGEICGRDFEAFVYGGCMIKQDMSHCVTYPNAYQPGVTYIPLKWDFSDFKEKLSKATSPEYKELAKKAQEYYKHFFTPEGRMDFAKHIVSELER</sequence>
<dbReference type="RefSeq" id="WP_149935943.1">
    <property type="nucleotide sequence ID" value="NZ_WNCN01000008.1"/>
</dbReference>